<keyword evidence="2" id="KW-1185">Reference proteome</keyword>
<reference evidence="2" key="1">
    <citation type="journal article" date="2018" name="Nat. Microbiol.">
        <title>Leveraging single-cell genomics to expand the fungal tree of life.</title>
        <authorList>
            <person name="Ahrendt S.R."/>
            <person name="Quandt C.A."/>
            <person name="Ciobanu D."/>
            <person name="Clum A."/>
            <person name="Salamov A."/>
            <person name="Andreopoulos B."/>
            <person name="Cheng J.F."/>
            <person name="Woyke T."/>
            <person name="Pelin A."/>
            <person name="Henrissat B."/>
            <person name="Reynolds N.K."/>
            <person name="Benny G.L."/>
            <person name="Smith M.E."/>
            <person name="James T.Y."/>
            <person name="Grigoriev I.V."/>
        </authorList>
    </citation>
    <scope>NUCLEOTIDE SEQUENCE [LARGE SCALE GENOMIC DNA]</scope>
</reference>
<evidence type="ECO:0000313" key="2">
    <source>
        <dbReference type="Proteomes" id="UP000267251"/>
    </source>
</evidence>
<organism evidence="1 2">
    <name type="scientific">Piptocephalis cylindrospora</name>
    <dbReference type="NCBI Taxonomy" id="1907219"/>
    <lineage>
        <taxon>Eukaryota</taxon>
        <taxon>Fungi</taxon>
        <taxon>Fungi incertae sedis</taxon>
        <taxon>Zoopagomycota</taxon>
        <taxon>Zoopagomycotina</taxon>
        <taxon>Zoopagomycetes</taxon>
        <taxon>Zoopagales</taxon>
        <taxon>Piptocephalidaceae</taxon>
        <taxon>Piptocephalis</taxon>
    </lineage>
</organism>
<evidence type="ECO:0000313" key="1">
    <source>
        <dbReference type="EMBL" id="RKP13249.1"/>
    </source>
</evidence>
<protein>
    <submittedName>
        <fullName evidence="1">Uncharacterized protein</fullName>
    </submittedName>
</protein>
<dbReference type="AlphaFoldDB" id="A0A4V1IY42"/>
<sequence>MIMLISKDAFDAEPILSLLDLDEQSVLPDAIISTRLPGTVKTNAEQEGDVARHALLQMMGASTQSMMDQASRLQVDAMVKAVHQSQANLPSLASRMKRTLLSSSSPHLLSITGRAWAIPLHSAFLDDGEKDDRMDFNVPIPEWMSQEDDKATLNGYARSLYKHKAILEEEISSVLADALEGANVTALLEWPPIRQTLSTSRLSHALHHHPSLHYPFFLALGRLIEDILDWRITRLVMTWILILSHTQHPRPIHPLIPFFPTQEYPLGPIMECFGEKKELIEDDAKCLDWASWLRYPGIDEATLTIYYLDTLSLAQKLIGEGASQEEWFTALSEPAMWSMAVEVQLHRPVLSDAFVAVLQYLLEDSVSPTERSLTAEDSILSRADLLTPSLPAPFWWFTMF</sequence>
<proteinExistence type="predicted"/>
<gene>
    <name evidence="1" type="ORF">BJ684DRAFT_16337</name>
</gene>
<name>A0A4V1IY42_9FUNG</name>
<dbReference type="OrthoDB" id="10551600at2759"/>
<accession>A0A4V1IY42</accession>
<dbReference type="Proteomes" id="UP000267251">
    <property type="component" value="Unassembled WGS sequence"/>
</dbReference>
<dbReference type="EMBL" id="KZ988070">
    <property type="protein sequence ID" value="RKP13249.1"/>
    <property type="molecule type" value="Genomic_DNA"/>
</dbReference>